<reference evidence="1" key="1">
    <citation type="journal article" date="2015" name="Nature">
        <title>Complex archaea that bridge the gap between prokaryotes and eukaryotes.</title>
        <authorList>
            <person name="Spang A."/>
            <person name="Saw J.H."/>
            <person name="Jorgensen S.L."/>
            <person name="Zaremba-Niedzwiedzka K."/>
            <person name="Martijn J."/>
            <person name="Lind A.E."/>
            <person name="van Eijk R."/>
            <person name="Schleper C."/>
            <person name="Guy L."/>
            <person name="Ettema T.J."/>
        </authorList>
    </citation>
    <scope>NUCLEOTIDE SEQUENCE</scope>
</reference>
<evidence type="ECO:0000313" key="1">
    <source>
        <dbReference type="EMBL" id="KKL59557.1"/>
    </source>
</evidence>
<dbReference type="EMBL" id="LAZR01029446">
    <property type="protein sequence ID" value="KKL59557.1"/>
    <property type="molecule type" value="Genomic_DNA"/>
</dbReference>
<dbReference type="AlphaFoldDB" id="A0A0F9G8I8"/>
<name>A0A0F9G8I8_9ZZZZ</name>
<sequence length="51" mass="6038">LDSNPIEKIEFFTKRLGEDKFLLLQLQAHRPEKPDIEAVTIYLKSLLRELK</sequence>
<proteinExistence type="predicted"/>
<accession>A0A0F9G8I8</accession>
<organism evidence="1">
    <name type="scientific">marine sediment metagenome</name>
    <dbReference type="NCBI Taxonomy" id="412755"/>
    <lineage>
        <taxon>unclassified sequences</taxon>
        <taxon>metagenomes</taxon>
        <taxon>ecological metagenomes</taxon>
    </lineage>
</organism>
<feature type="non-terminal residue" evidence="1">
    <location>
        <position position="1"/>
    </location>
</feature>
<gene>
    <name evidence="1" type="ORF">LCGC14_2214170</name>
</gene>
<protein>
    <submittedName>
        <fullName evidence="1">Uncharacterized protein</fullName>
    </submittedName>
</protein>
<comment type="caution">
    <text evidence="1">The sequence shown here is derived from an EMBL/GenBank/DDBJ whole genome shotgun (WGS) entry which is preliminary data.</text>
</comment>